<keyword evidence="2" id="KW-0547">Nucleotide-binding</keyword>
<dbReference type="GO" id="GO:0005886">
    <property type="term" value="C:plasma membrane"/>
    <property type="evidence" value="ECO:0007669"/>
    <property type="project" value="TreeGrafter"/>
</dbReference>
<dbReference type="InterPro" id="IPR027417">
    <property type="entry name" value="P-loop_NTPase"/>
</dbReference>
<dbReference type="InterPro" id="IPR032823">
    <property type="entry name" value="BCA_ABC_TP_C"/>
</dbReference>
<evidence type="ECO:0000256" key="2">
    <source>
        <dbReference type="ARBA" id="ARBA00022741"/>
    </source>
</evidence>
<dbReference type="PROSITE" id="PS50893">
    <property type="entry name" value="ABC_TRANSPORTER_2"/>
    <property type="match status" value="1"/>
</dbReference>
<dbReference type="AlphaFoldDB" id="A0A7C3ZAA6"/>
<protein>
    <submittedName>
        <fullName evidence="5">ABC transporter ATP-binding protein</fullName>
    </submittedName>
</protein>
<dbReference type="PANTHER" id="PTHR45772">
    <property type="entry name" value="CONSERVED COMPONENT OF ABC TRANSPORTER FOR NATURAL AMINO ACIDS-RELATED"/>
    <property type="match status" value="1"/>
</dbReference>
<accession>A0A7C3ZAA6</accession>
<comment type="caution">
    <text evidence="5">The sequence shown here is derived from an EMBL/GenBank/DDBJ whole genome shotgun (WGS) entry which is preliminary data.</text>
</comment>
<feature type="domain" description="ABC transporter" evidence="4">
    <location>
        <begin position="5"/>
        <end position="253"/>
    </location>
</feature>
<dbReference type="CDD" id="cd03219">
    <property type="entry name" value="ABC_Mj1267_LivG_branched"/>
    <property type="match status" value="1"/>
</dbReference>
<proteinExistence type="predicted"/>
<evidence type="ECO:0000256" key="3">
    <source>
        <dbReference type="ARBA" id="ARBA00022840"/>
    </source>
</evidence>
<name>A0A7C3ZAA6_9BACT</name>
<sequence>MTALLNVIELSYNFGGLCAVANFFLTVSEGESVGLIGPNGAGKTTIFNLITGVFRVTCGRIIFQGEDITQWPSHRITAAGIARTFQNIRLFKDLDALDNVRLGAFARHGYSLWQALTRRPTFRGEEGRWLQQAYDLLERFNLRQYAHTPARHLPYGEQRRLEMARALISRPKLLLLDEPAAGMNEGEVEALIRLLREIKEEFSLTILLIEHQMRVVAALCRRVTVLDFGLTIAVGPPQEIQRHPKVLEAYLGKEEAWESDEYPASPQGGGPLGLL</sequence>
<dbReference type="InterPro" id="IPR051120">
    <property type="entry name" value="ABC_AA/LPS_Transport"/>
</dbReference>
<dbReference type="FunFam" id="3.40.50.300:FF:000421">
    <property type="entry name" value="Branched-chain amino acid ABC transporter ATP-binding protein"/>
    <property type="match status" value="1"/>
</dbReference>
<dbReference type="GO" id="GO:0016887">
    <property type="term" value="F:ATP hydrolysis activity"/>
    <property type="evidence" value="ECO:0007669"/>
    <property type="project" value="InterPro"/>
</dbReference>
<dbReference type="EMBL" id="DTMF01000330">
    <property type="protein sequence ID" value="HGF35410.1"/>
    <property type="molecule type" value="Genomic_DNA"/>
</dbReference>
<reference evidence="5" key="1">
    <citation type="journal article" date="2020" name="mSystems">
        <title>Genome- and Community-Level Interaction Insights into Carbon Utilization and Element Cycling Functions of Hydrothermarchaeota in Hydrothermal Sediment.</title>
        <authorList>
            <person name="Zhou Z."/>
            <person name="Liu Y."/>
            <person name="Xu W."/>
            <person name="Pan J."/>
            <person name="Luo Z.H."/>
            <person name="Li M."/>
        </authorList>
    </citation>
    <scope>NUCLEOTIDE SEQUENCE [LARGE SCALE GENOMIC DNA]</scope>
    <source>
        <strain evidence="5">SpSt-897</strain>
    </source>
</reference>
<dbReference type="Gene3D" id="3.40.50.300">
    <property type="entry name" value="P-loop containing nucleotide triphosphate hydrolases"/>
    <property type="match status" value="1"/>
</dbReference>
<evidence type="ECO:0000313" key="5">
    <source>
        <dbReference type="EMBL" id="HGF35410.1"/>
    </source>
</evidence>
<dbReference type="Pfam" id="PF00005">
    <property type="entry name" value="ABC_tran"/>
    <property type="match status" value="1"/>
</dbReference>
<gene>
    <name evidence="5" type="ORF">ENW96_13700</name>
</gene>
<dbReference type="GO" id="GO:0005524">
    <property type="term" value="F:ATP binding"/>
    <property type="evidence" value="ECO:0007669"/>
    <property type="project" value="UniProtKB-KW"/>
</dbReference>
<dbReference type="PANTHER" id="PTHR45772:SF9">
    <property type="entry name" value="CONSERVED COMPONENT OF ABC TRANSPORTER FOR NATURAL AMINO ACIDS"/>
    <property type="match status" value="1"/>
</dbReference>
<keyword evidence="1" id="KW-0813">Transport</keyword>
<organism evidence="5">
    <name type="scientific">Desulfobacca acetoxidans</name>
    <dbReference type="NCBI Taxonomy" id="60893"/>
    <lineage>
        <taxon>Bacteria</taxon>
        <taxon>Pseudomonadati</taxon>
        <taxon>Thermodesulfobacteriota</taxon>
        <taxon>Desulfobaccia</taxon>
        <taxon>Desulfobaccales</taxon>
        <taxon>Desulfobaccaceae</taxon>
        <taxon>Desulfobacca</taxon>
    </lineage>
</organism>
<evidence type="ECO:0000259" key="4">
    <source>
        <dbReference type="PROSITE" id="PS50893"/>
    </source>
</evidence>
<dbReference type="Pfam" id="PF12399">
    <property type="entry name" value="BCA_ABC_TP_C"/>
    <property type="match status" value="1"/>
</dbReference>
<dbReference type="SUPFAM" id="SSF52540">
    <property type="entry name" value="P-loop containing nucleoside triphosphate hydrolases"/>
    <property type="match status" value="1"/>
</dbReference>
<dbReference type="InterPro" id="IPR003439">
    <property type="entry name" value="ABC_transporter-like_ATP-bd"/>
</dbReference>
<dbReference type="SMART" id="SM00382">
    <property type="entry name" value="AAA"/>
    <property type="match status" value="1"/>
</dbReference>
<evidence type="ECO:0000256" key="1">
    <source>
        <dbReference type="ARBA" id="ARBA00022448"/>
    </source>
</evidence>
<keyword evidence="3 5" id="KW-0067">ATP-binding</keyword>
<dbReference type="InterPro" id="IPR003593">
    <property type="entry name" value="AAA+_ATPase"/>
</dbReference>